<feature type="transmembrane region" description="Helical" evidence="1">
    <location>
        <begin position="29"/>
        <end position="47"/>
    </location>
</feature>
<protein>
    <recommendedName>
        <fullName evidence="4">Phage holin family protein</fullName>
    </recommendedName>
</protein>
<dbReference type="EMBL" id="NGJS01000008">
    <property type="protein sequence ID" value="RST98740.1"/>
    <property type="molecule type" value="Genomic_DNA"/>
</dbReference>
<accession>A0A429ZXV6</accession>
<feature type="transmembrane region" description="Helical" evidence="1">
    <location>
        <begin position="87"/>
        <end position="109"/>
    </location>
</feature>
<dbReference type="AlphaFoldDB" id="A0A429ZXV6"/>
<keyword evidence="3" id="KW-1185">Reference proteome</keyword>
<keyword evidence="1" id="KW-1133">Transmembrane helix</keyword>
<name>A0A429ZXV6_9ENTE</name>
<proteinExistence type="predicted"/>
<feature type="transmembrane region" description="Helical" evidence="1">
    <location>
        <begin position="54"/>
        <end position="75"/>
    </location>
</feature>
<evidence type="ECO:0008006" key="4">
    <source>
        <dbReference type="Google" id="ProtNLM"/>
    </source>
</evidence>
<feature type="transmembrane region" description="Helical" evidence="1">
    <location>
        <begin position="7"/>
        <end position="23"/>
    </location>
</feature>
<comment type="caution">
    <text evidence="2">The sequence shown here is derived from an EMBL/GenBank/DDBJ whole genome shotgun (WGS) entry which is preliminary data.</text>
</comment>
<evidence type="ECO:0000313" key="2">
    <source>
        <dbReference type="EMBL" id="RST98740.1"/>
    </source>
</evidence>
<dbReference type="Pfam" id="PF04020">
    <property type="entry name" value="Phage_holin_4_2"/>
    <property type="match status" value="1"/>
</dbReference>
<keyword evidence="1" id="KW-0812">Transmembrane</keyword>
<dbReference type="RefSeq" id="WP_125983982.1">
    <property type="nucleotide sequence ID" value="NZ_NGJS01000008.1"/>
</dbReference>
<dbReference type="Proteomes" id="UP000287857">
    <property type="component" value="Unassembled WGS sequence"/>
</dbReference>
<dbReference type="InterPro" id="IPR007165">
    <property type="entry name" value="Phage_holin_4_2"/>
</dbReference>
<organism evidence="2 3">
    <name type="scientific">Vagococcus vulneris</name>
    <dbReference type="NCBI Taxonomy" id="1977869"/>
    <lineage>
        <taxon>Bacteria</taxon>
        <taxon>Bacillati</taxon>
        <taxon>Bacillota</taxon>
        <taxon>Bacilli</taxon>
        <taxon>Lactobacillales</taxon>
        <taxon>Enterococcaceae</taxon>
        <taxon>Vagococcus</taxon>
    </lineage>
</organism>
<dbReference type="OrthoDB" id="7205479at2"/>
<dbReference type="PANTHER" id="PTHR37309:SF1">
    <property type="entry name" value="SLR0284 PROTEIN"/>
    <property type="match status" value="1"/>
</dbReference>
<sequence>MTYLQRLIVNTLAFVSLSILFPTKFYVGGFMIAIVASVVLSLLNMFIRPILHFLSFPITILTFGLFSFVINAAMLSMTSAIIGESNFAFSSFWSTLLIAVILTIINGVVNDYFADKYIN</sequence>
<reference evidence="2 3" key="1">
    <citation type="submission" date="2017-05" db="EMBL/GenBank/DDBJ databases">
        <title>Vagococcus spp. assemblies.</title>
        <authorList>
            <person name="Gulvik C.A."/>
        </authorList>
    </citation>
    <scope>NUCLEOTIDE SEQUENCE [LARGE SCALE GENOMIC DNA]</scope>
    <source>
        <strain evidence="2 3">SS1995</strain>
    </source>
</reference>
<evidence type="ECO:0000256" key="1">
    <source>
        <dbReference type="SAM" id="Phobius"/>
    </source>
</evidence>
<keyword evidence="1" id="KW-0472">Membrane</keyword>
<gene>
    <name evidence="2" type="ORF">CBF37_06745</name>
</gene>
<evidence type="ECO:0000313" key="3">
    <source>
        <dbReference type="Proteomes" id="UP000287857"/>
    </source>
</evidence>
<dbReference type="PANTHER" id="PTHR37309">
    <property type="entry name" value="SLR0284 PROTEIN"/>
    <property type="match status" value="1"/>
</dbReference>